<dbReference type="RefSeq" id="WP_168914238.1">
    <property type="nucleotide sequence ID" value="NZ_JABACI010000005.1"/>
</dbReference>
<evidence type="ECO:0000256" key="1">
    <source>
        <dbReference type="SAM" id="MobiDB-lite"/>
    </source>
</evidence>
<feature type="region of interest" description="Disordered" evidence="1">
    <location>
        <begin position="36"/>
        <end position="55"/>
    </location>
</feature>
<comment type="caution">
    <text evidence="2">The sequence shown here is derived from an EMBL/GenBank/DDBJ whole genome shotgun (WGS) entry which is preliminary data.</text>
</comment>
<accession>A0ABX1KFD5</accession>
<sequence length="234" mass="26053">MRFAGRISEDSPDPVAEQWERINAMPFRVFGLAPQSGLEEMDPSGSGSGSDAAGTRDGHVGLTYVLFRNPANRSDPANFAELDDPIREALEQRPPWPLPAWYLRQLDLQRYPMLWEAIRTSWYRDAATPSIDEVLVDHTNYILMNQFRVERGLIGSIGSLPPAPDVTAISVQRDATLRVDGIDRQAVRIDTDPHVFAIGAPIGDTLVTVVVNRDELPHINIEVVTRGRDTTRAD</sequence>
<reference evidence="2 3" key="1">
    <citation type="submission" date="2020-04" db="EMBL/GenBank/DDBJ databases">
        <title>CFH 90308 Microbacterium sp.</title>
        <authorList>
            <person name="Nie G."/>
            <person name="Ming H."/>
            <person name="Xia T."/>
        </authorList>
    </citation>
    <scope>NUCLEOTIDE SEQUENCE [LARGE SCALE GENOMIC DNA]</scope>
    <source>
        <strain evidence="2 3">CFH 90308</strain>
    </source>
</reference>
<protein>
    <submittedName>
        <fullName evidence="2">Uncharacterized protein</fullName>
    </submittedName>
</protein>
<organism evidence="2 3">
    <name type="scientific">Microbacterium salsuginis</name>
    <dbReference type="NCBI Taxonomy" id="2722803"/>
    <lineage>
        <taxon>Bacteria</taxon>
        <taxon>Bacillati</taxon>
        <taxon>Actinomycetota</taxon>
        <taxon>Actinomycetes</taxon>
        <taxon>Micrococcales</taxon>
        <taxon>Microbacteriaceae</taxon>
        <taxon>Microbacterium</taxon>
    </lineage>
</organism>
<proteinExistence type="predicted"/>
<evidence type="ECO:0000313" key="2">
    <source>
        <dbReference type="EMBL" id="NLP85772.1"/>
    </source>
</evidence>
<keyword evidence="3" id="KW-1185">Reference proteome</keyword>
<name>A0ABX1KFD5_9MICO</name>
<dbReference type="EMBL" id="JABACI010000005">
    <property type="protein sequence ID" value="NLP85772.1"/>
    <property type="molecule type" value="Genomic_DNA"/>
</dbReference>
<dbReference type="Proteomes" id="UP001429745">
    <property type="component" value="Unassembled WGS sequence"/>
</dbReference>
<evidence type="ECO:0000313" key="3">
    <source>
        <dbReference type="Proteomes" id="UP001429745"/>
    </source>
</evidence>
<gene>
    <name evidence="2" type="ORF">HF576_18210</name>
</gene>